<dbReference type="GeneID" id="33325705"/>
<dbReference type="EMBL" id="CP015101">
    <property type="protein sequence ID" value="ASJ04377.1"/>
    <property type="molecule type" value="Genomic_DNA"/>
</dbReference>
<evidence type="ECO:0000313" key="3">
    <source>
        <dbReference type="Proteomes" id="UP000250272"/>
    </source>
</evidence>
<protein>
    <submittedName>
        <fullName evidence="2">Uncharacterized protein</fullName>
    </submittedName>
</protein>
<sequence>MNRLWGSVLPLVYVFLFAGLMRQYEVQFTPVVYWAFIGGIVFSSALGIYLDGRIPGRSVLVFGLFTLIWLILGLKYRPEGNSYVFAGILITFVLSIVMQKIGK</sequence>
<organism evidence="2 3">
    <name type="scientific">Thermococcus barossii</name>
    <dbReference type="NCBI Taxonomy" id="54077"/>
    <lineage>
        <taxon>Archaea</taxon>
        <taxon>Methanobacteriati</taxon>
        <taxon>Methanobacteriota</taxon>
        <taxon>Thermococci</taxon>
        <taxon>Thermococcales</taxon>
        <taxon>Thermococcaceae</taxon>
        <taxon>Thermococcus</taxon>
    </lineage>
</organism>
<evidence type="ECO:0000313" key="2">
    <source>
        <dbReference type="EMBL" id="ASJ04377.1"/>
    </source>
</evidence>
<reference evidence="2 3" key="1">
    <citation type="submission" date="2016-04" db="EMBL/GenBank/DDBJ databases">
        <title>Complete genome sequence of Thermococcus barossii type strain SHCK-94.</title>
        <authorList>
            <person name="Oger P.M."/>
        </authorList>
    </citation>
    <scope>NUCLEOTIDE SEQUENCE [LARGE SCALE GENOMIC DNA]</scope>
    <source>
        <strain evidence="2 3">SHCK-94</strain>
    </source>
</reference>
<feature type="transmembrane region" description="Helical" evidence="1">
    <location>
        <begin position="82"/>
        <end position="98"/>
    </location>
</feature>
<dbReference type="Proteomes" id="UP000250272">
    <property type="component" value="Chromosome"/>
</dbReference>
<proteinExistence type="predicted"/>
<keyword evidence="1" id="KW-1133">Transmembrane helix</keyword>
<dbReference type="RefSeq" id="WP_088864403.1">
    <property type="nucleotide sequence ID" value="NZ_CP015101.1"/>
</dbReference>
<evidence type="ECO:0000256" key="1">
    <source>
        <dbReference type="SAM" id="Phobius"/>
    </source>
</evidence>
<dbReference type="AlphaFoldDB" id="A0A2Z2MD00"/>
<keyword evidence="1" id="KW-0812">Transmembrane</keyword>
<dbReference type="OrthoDB" id="100690at2157"/>
<gene>
    <name evidence="2" type="ORF">A3L01_03005</name>
</gene>
<keyword evidence="1" id="KW-0472">Membrane</keyword>
<name>A0A2Z2MD00_9EURY</name>
<feature type="transmembrane region" description="Helical" evidence="1">
    <location>
        <begin position="32"/>
        <end position="50"/>
    </location>
</feature>
<keyword evidence="3" id="KW-1185">Reference proteome</keyword>
<dbReference type="KEGG" id="tbs:A3L01_03005"/>
<feature type="transmembrane region" description="Helical" evidence="1">
    <location>
        <begin position="59"/>
        <end position="76"/>
    </location>
</feature>
<accession>A0A2Z2MD00</accession>